<comment type="similarity">
    <text evidence="2">Belongs to the krueppel C2H2-type zinc-finger protein family.</text>
</comment>
<dbReference type="AlphaFoldDB" id="V4A677"/>
<keyword evidence="3" id="KW-0479">Metal-binding</keyword>
<evidence type="ECO:0000256" key="9">
    <source>
        <dbReference type="ARBA" id="ARBA00023163"/>
    </source>
</evidence>
<dbReference type="RefSeq" id="XP_009060416.1">
    <property type="nucleotide sequence ID" value="XM_009062168.1"/>
</dbReference>
<evidence type="ECO:0000256" key="10">
    <source>
        <dbReference type="ARBA" id="ARBA00023242"/>
    </source>
</evidence>
<dbReference type="GO" id="GO:0005634">
    <property type="term" value="C:nucleus"/>
    <property type="evidence" value="ECO:0007669"/>
    <property type="project" value="UniProtKB-SubCell"/>
</dbReference>
<evidence type="ECO:0000256" key="11">
    <source>
        <dbReference type="PROSITE-ProRule" id="PRU00042"/>
    </source>
</evidence>
<evidence type="ECO:0000256" key="4">
    <source>
        <dbReference type="ARBA" id="ARBA00022737"/>
    </source>
</evidence>
<evidence type="ECO:0000313" key="14">
    <source>
        <dbReference type="Proteomes" id="UP000030746"/>
    </source>
</evidence>
<feature type="non-terminal residue" evidence="13">
    <location>
        <position position="257"/>
    </location>
</feature>
<proteinExistence type="inferred from homology"/>
<gene>
    <name evidence="13" type="ORF">LOTGIDRAFT_65316</name>
</gene>
<feature type="domain" description="C2H2-type" evidence="12">
    <location>
        <begin position="190"/>
        <end position="220"/>
    </location>
</feature>
<dbReference type="FunFam" id="3.30.160.60:FF:000072">
    <property type="entry name" value="zinc finger protein 143 isoform X1"/>
    <property type="match status" value="1"/>
</dbReference>
<organism evidence="13 14">
    <name type="scientific">Lottia gigantea</name>
    <name type="common">Giant owl limpet</name>
    <dbReference type="NCBI Taxonomy" id="225164"/>
    <lineage>
        <taxon>Eukaryota</taxon>
        <taxon>Metazoa</taxon>
        <taxon>Spiralia</taxon>
        <taxon>Lophotrochozoa</taxon>
        <taxon>Mollusca</taxon>
        <taxon>Gastropoda</taxon>
        <taxon>Patellogastropoda</taxon>
        <taxon>Lottioidea</taxon>
        <taxon>Lottiidae</taxon>
        <taxon>Lottia</taxon>
    </lineage>
</organism>
<keyword evidence="4" id="KW-0677">Repeat</keyword>
<feature type="domain" description="C2H2-type" evidence="12">
    <location>
        <begin position="159"/>
        <end position="189"/>
    </location>
</feature>
<dbReference type="SMART" id="SM00355">
    <property type="entry name" value="ZnF_C2H2"/>
    <property type="match status" value="8"/>
</dbReference>
<dbReference type="KEGG" id="lgi:LOTGIDRAFT_65316"/>
<evidence type="ECO:0000313" key="13">
    <source>
        <dbReference type="EMBL" id="ESO88786.1"/>
    </source>
</evidence>
<keyword evidence="7" id="KW-0805">Transcription regulation</keyword>
<dbReference type="PROSITE" id="PS00028">
    <property type="entry name" value="ZINC_FINGER_C2H2_1"/>
    <property type="match status" value="4"/>
</dbReference>
<dbReference type="STRING" id="225164.V4A677"/>
<evidence type="ECO:0000256" key="8">
    <source>
        <dbReference type="ARBA" id="ARBA00023125"/>
    </source>
</evidence>
<dbReference type="OrthoDB" id="6159687at2759"/>
<dbReference type="GeneID" id="20251735"/>
<comment type="subcellular location">
    <subcellularLocation>
        <location evidence="1">Nucleus</location>
    </subcellularLocation>
</comment>
<evidence type="ECO:0000256" key="2">
    <source>
        <dbReference type="ARBA" id="ARBA00006991"/>
    </source>
</evidence>
<keyword evidence="5 11" id="KW-0863">Zinc-finger</keyword>
<evidence type="ECO:0000256" key="1">
    <source>
        <dbReference type="ARBA" id="ARBA00004123"/>
    </source>
</evidence>
<accession>V4A677</accession>
<evidence type="ECO:0000256" key="7">
    <source>
        <dbReference type="ARBA" id="ARBA00023015"/>
    </source>
</evidence>
<reference evidence="13 14" key="1">
    <citation type="journal article" date="2013" name="Nature">
        <title>Insights into bilaterian evolution from three spiralian genomes.</title>
        <authorList>
            <person name="Simakov O."/>
            <person name="Marletaz F."/>
            <person name="Cho S.J."/>
            <person name="Edsinger-Gonzales E."/>
            <person name="Havlak P."/>
            <person name="Hellsten U."/>
            <person name="Kuo D.H."/>
            <person name="Larsson T."/>
            <person name="Lv J."/>
            <person name="Arendt D."/>
            <person name="Savage R."/>
            <person name="Osoegawa K."/>
            <person name="de Jong P."/>
            <person name="Grimwood J."/>
            <person name="Chapman J.A."/>
            <person name="Shapiro H."/>
            <person name="Aerts A."/>
            <person name="Otillar R.P."/>
            <person name="Terry A.Y."/>
            <person name="Boore J.L."/>
            <person name="Grigoriev I.V."/>
            <person name="Lindberg D.R."/>
            <person name="Seaver E.C."/>
            <person name="Weisblat D.A."/>
            <person name="Putnam N.H."/>
            <person name="Rokhsar D.S."/>
        </authorList>
    </citation>
    <scope>NUCLEOTIDE SEQUENCE [LARGE SCALE GENOMIC DNA]</scope>
</reference>
<dbReference type="CTD" id="20251735"/>
<sequence>KENKNVSYDKIDDQFICSECCQFFQTEEDAEKHVSEHRKGFVMCDVCQKNCKSIYSLSFHKLIHHTSVHRCCKCPFQGESVREIIKHSRKNHQSSKGSRMCHMCGLILQSEDLWLLHCYEVHKIGEKPEPLYVCQFCGRKMYSRSTYSAHKLTHLEKVYKCHYKNCNYKTASKSTLKSHSKSVHLGIRRYKCIFDGCDRNFNNKVLRKEHMNMVHYKIRNIPCTWPECEKSFYANKHLKMHMKIHTGEKNLSCELCD</sequence>
<dbReference type="PANTHER" id="PTHR24393">
    <property type="entry name" value="ZINC FINGER PROTEIN"/>
    <property type="match status" value="1"/>
</dbReference>
<name>V4A677_LOTGI</name>
<dbReference type="InterPro" id="IPR036236">
    <property type="entry name" value="Znf_C2H2_sf"/>
</dbReference>
<dbReference type="GO" id="GO:0000978">
    <property type="term" value="F:RNA polymerase II cis-regulatory region sequence-specific DNA binding"/>
    <property type="evidence" value="ECO:0007669"/>
    <property type="project" value="TreeGrafter"/>
</dbReference>
<dbReference type="GO" id="GO:0008270">
    <property type="term" value="F:zinc ion binding"/>
    <property type="evidence" value="ECO:0007669"/>
    <property type="project" value="UniProtKB-KW"/>
</dbReference>
<dbReference type="OMA" id="THEGHEI"/>
<dbReference type="PROSITE" id="PS50157">
    <property type="entry name" value="ZINC_FINGER_C2H2_2"/>
    <property type="match status" value="4"/>
</dbReference>
<evidence type="ECO:0000256" key="5">
    <source>
        <dbReference type="ARBA" id="ARBA00022771"/>
    </source>
</evidence>
<evidence type="ECO:0000256" key="3">
    <source>
        <dbReference type="ARBA" id="ARBA00022723"/>
    </source>
</evidence>
<dbReference type="PANTHER" id="PTHR24393:SF15">
    <property type="entry name" value="IP01243P-RELATED"/>
    <property type="match status" value="1"/>
</dbReference>
<dbReference type="Proteomes" id="UP000030746">
    <property type="component" value="Unassembled WGS sequence"/>
</dbReference>
<keyword evidence="8" id="KW-0238">DNA-binding</keyword>
<keyword evidence="9" id="KW-0804">Transcription</keyword>
<evidence type="ECO:0000259" key="12">
    <source>
        <dbReference type="PROSITE" id="PS50157"/>
    </source>
</evidence>
<dbReference type="SUPFAM" id="SSF57667">
    <property type="entry name" value="beta-beta-alpha zinc fingers"/>
    <property type="match status" value="2"/>
</dbReference>
<dbReference type="EMBL" id="KB202620">
    <property type="protein sequence ID" value="ESO88786.1"/>
    <property type="molecule type" value="Genomic_DNA"/>
</dbReference>
<dbReference type="InterPro" id="IPR013087">
    <property type="entry name" value="Znf_C2H2_type"/>
</dbReference>
<keyword evidence="6" id="KW-0862">Zinc</keyword>
<dbReference type="Gene3D" id="3.30.160.60">
    <property type="entry name" value="Classic Zinc Finger"/>
    <property type="match status" value="3"/>
</dbReference>
<protein>
    <recommendedName>
        <fullName evidence="12">C2H2-type domain-containing protein</fullName>
    </recommendedName>
</protein>
<dbReference type="GO" id="GO:0001228">
    <property type="term" value="F:DNA-binding transcription activator activity, RNA polymerase II-specific"/>
    <property type="evidence" value="ECO:0007669"/>
    <property type="project" value="TreeGrafter"/>
</dbReference>
<keyword evidence="10" id="KW-0539">Nucleus</keyword>
<dbReference type="HOGENOM" id="CLU_1084059_0_0_1"/>
<feature type="domain" description="C2H2-type" evidence="12">
    <location>
        <begin position="221"/>
        <end position="250"/>
    </location>
</feature>
<evidence type="ECO:0000256" key="6">
    <source>
        <dbReference type="ARBA" id="ARBA00022833"/>
    </source>
</evidence>
<feature type="non-terminal residue" evidence="13">
    <location>
        <position position="1"/>
    </location>
</feature>
<feature type="domain" description="C2H2-type" evidence="12">
    <location>
        <begin position="132"/>
        <end position="154"/>
    </location>
</feature>
<keyword evidence="14" id="KW-1185">Reference proteome</keyword>